<accession>A0A411PFN0</accession>
<feature type="binding site" evidence="8">
    <location>
        <begin position="149"/>
        <end position="152"/>
    </location>
    <ligand>
        <name>ATP</name>
        <dbReference type="ChEBI" id="CHEBI:30616"/>
    </ligand>
</feature>
<dbReference type="GO" id="GO:0005524">
    <property type="term" value="F:ATP binding"/>
    <property type="evidence" value="ECO:0007669"/>
    <property type="project" value="UniProtKB-KW"/>
</dbReference>
<evidence type="ECO:0000256" key="6">
    <source>
        <dbReference type="ARBA" id="ARBA00022840"/>
    </source>
</evidence>
<keyword evidence="3 8" id="KW-0436">Ligase</keyword>
<name>A0A411PFN0_9GAMM</name>
<evidence type="ECO:0000256" key="3">
    <source>
        <dbReference type="ARBA" id="ARBA00022598"/>
    </source>
</evidence>
<dbReference type="UniPathway" id="UPA00028">
    <property type="reaction ID" value="UER00005"/>
</dbReference>
<dbReference type="InterPro" id="IPR003721">
    <property type="entry name" value="Pantoate_ligase"/>
</dbReference>
<keyword evidence="4 8" id="KW-0566">Pantothenate biosynthesis</keyword>
<dbReference type="CDD" id="cd00560">
    <property type="entry name" value="PanC"/>
    <property type="match status" value="1"/>
</dbReference>
<evidence type="ECO:0000313" key="10">
    <source>
        <dbReference type="Proteomes" id="UP000291106"/>
    </source>
</evidence>
<dbReference type="GO" id="GO:0005829">
    <property type="term" value="C:cytosol"/>
    <property type="evidence" value="ECO:0007669"/>
    <property type="project" value="TreeGrafter"/>
</dbReference>
<feature type="binding site" evidence="8">
    <location>
        <position position="178"/>
    </location>
    <ligand>
        <name>ATP</name>
        <dbReference type="ChEBI" id="CHEBI:30616"/>
    </ligand>
</feature>
<dbReference type="FunFam" id="3.30.1300.10:FF:000001">
    <property type="entry name" value="Pantothenate synthetase"/>
    <property type="match status" value="1"/>
</dbReference>
<comment type="subunit">
    <text evidence="8">Homodimer.</text>
</comment>
<comment type="pathway">
    <text evidence="1 8">Cofactor biosynthesis; (R)-pantothenate biosynthesis; (R)-pantothenate from (R)-pantoate and beta-alanine: step 1/1.</text>
</comment>
<keyword evidence="5 8" id="KW-0547">Nucleotide-binding</keyword>
<keyword evidence="8" id="KW-0963">Cytoplasm</keyword>
<dbReference type="InterPro" id="IPR004821">
    <property type="entry name" value="Cyt_trans-like"/>
</dbReference>
<keyword evidence="6 8" id="KW-0067">ATP-binding</keyword>
<dbReference type="GO" id="GO:0015940">
    <property type="term" value="P:pantothenate biosynthetic process"/>
    <property type="evidence" value="ECO:0007669"/>
    <property type="project" value="UniProtKB-UniRule"/>
</dbReference>
<comment type="similarity">
    <text evidence="2 8">Belongs to the pantothenate synthetase family.</text>
</comment>
<comment type="subcellular location">
    <subcellularLocation>
        <location evidence="8">Cytoplasm</location>
    </subcellularLocation>
</comment>
<dbReference type="Pfam" id="PF02569">
    <property type="entry name" value="Pantoate_ligase"/>
    <property type="match status" value="1"/>
</dbReference>
<organism evidence="9 10">
    <name type="scientific">Shewanella maritima</name>
    <dbReference type="NCBI Taxonomy" id="2520507"/>
    <lineage>
        <taxon>Bacteria</taxon>
        <taxon>Pseudomonadati</taxon>
        <taxon>Pseudomonadota</taxon>
        <taxon>Gammaproteobacteria</taxon>
        <taxon>Alteromonadales</taxon>
        <taxon>Shewanellaceae</taxon>
        <taxon>Shewanella</taxon>
    </lineage>
</organism>
<dbReference type="Gene3D" id="3.40.50.620">
    <property type="entry name" value="HUPs"/>
    <property type="match status" value="1"/>
</dbReference>
<comment type="function">
    <text evidence="8">Catalyzes the condensation of pantoate with beta-alanine in an ATP-dependent reaction via a pantoyl-adenylate intermediate.</text>
</comment>
<dbReference type="EC" id="6.3.2.1" evidence="8"/>
<dbReference type="PANTHER" id="PTHR21299:SF1">
    <property type="entry name" value="PANTOATE--BETA-ALANINE LIGASE"/>
    <property type="match status" value="1"/>
</dbReference>
<dbReference type="RefSeq" id="WP_130598412.1">
    <property type="nucleotide sequence ID" value="NZ_CP036200.1"/>
</dbReference>
<evidence type="ECO:0000256" key="2">
    <source>
        <dbReference type="ARBA" id="ARBA00009256"/>
    </source>
</evidence>
<dbReference type="GO" id="GO:0004592">
    <property type="term" value="F:pantoate-beta-alanine ligase activity"/>
    <property type="evidence" value="ECO:0007669"/>
    <property type="project" value="UniProtKB-UniRule"/>
</dbReference>
<dbReference type="EMBL" id="CP036200">
    <property type="protein sequence ID" value="QBF82361.1"/>
    <property type="molecule type" value="Genomic_DNA"/>
</dbReference>
<sequence length="282" mass="31461">MKTISSIQDIRQQVSQWKQQGKKVAFVPTMGNLHQGHLTLVKNAKQQADVVVVSIFVNPMQFGQNEDFDGYPRTYEQDSKALIEVGADLLFMPTPDIIYPKGLDKQTFIEVPEIGDEFCGATRPGHFRGVATVVNKLFNIVQPDVALFGRKDFQQLLIIKTMVEDLSMPIEIIGVDTIREPSGLAMSSRNGYLTADEKQRAAKLKQAMDHIAQGLQQGEELATVRQHAIEMIEQVGFKLDYIEVRSAMTLKPANAGDKQLVILAAAYLGKARLIDNMVFELK</sequence>
<reference evidence="9 10" key="1">
    <citation type="submission" date="2019-02" db="EMBL/GenBank/DDBJ databases">
        <title>Shewanella sp. D4-2 isolated from Dokdo Island.</title>
        <authorList>
            <person name="Baek K."/>
        </authorList>
    </citation>
    <scope>NUCLEOTIDE SEQUENCE [LARGE SCALE GENOMIC DNA]</scope>
    <source>
        <strain evidence="9 10">D4-2</strain>
    </source>
</reference>
<dbReference type="KEGG" id="smai:EXU30_06365"/>
<dbReference type="SUPFAM" id="SSF52374">
    <property type="entry name" value="Nucleotidylyl transferase"/>
    <property type="match status" value="1"/>
</dbReference>
<evidence type="ECO:0000256" key="8">
    <source>
        <dbReference type="HAMAP-Rule" id="MF_00158"/>
    </source>
</evidence>
<evidence type="ECO:0000256" key="1">
    <source>
        <dbReference type="ARBA" id="ARBA00004990"/>
    </source>
</evidence>
<evidence type="ECO:0000256" key="7">
    <source>
        <dbReference type="ARBA" id="ARBA00048258"/>
    </source>
</evidence>
<comment type="catalytic activity">
    <reaction evidence="7 8">
        <text>(R)-pantoate + beta-alanine + ATP = (R)-pantothenate + AMP + diphosphate + H(+)</text>
        <dbReference type="Rhea" id="RHEA:10912"/>
        <dbReference type="ChEBI" id="CHEBI:15378"/>
        <dbReference type="ChEBI" id="CHEBI:15980"/>
        <dbReference type="ChEBI" id="CHEBI:29032"/>
        <dbReference type="ChEBI" id="CHEBI:30616"/>
        <dbReference type="ChEBI" id="CHEBI:33019"/>
        <dbReference type="ChEBI" id="CHEBI:57966"/>
        <dbReference type="ChEBI" id="CHEBI:456215"/>
        <dbReference type="EC" id="6.3.2.1"/>
    </reaction>
</comment>
<evidence type="ECO:0000313" key="9">
    <source>
        <dbReference type="EMBL" id="QBF82361.1"/>
    </source>
</evidence>
<dbReference type="InterPro" id="IPR014729">
    <property type="entry name" value="Rossmann-like_a/b/a_fold"/>
</dbReference>
<feature type="binding site" evidence="8">
    <location>
        <position position="61"/>
    </location>
    <ligand>
        <name>beta-alanine</name>
        <dbReference type="ChEBI" id="CHEBI:57966"/>
    </ligand>
</feature>
<gene>
    <name evidence="8" type="primary">panC</name>
    <name evidence="9" type="ORF">EXU30_06365</name>
</gene>
<dbReference type="AlphaFoldDB" id="A0A411PFN0"/>
<dbReference type="FunFam" id="3.40.50.620:FF:000013">
    <property type="entry name" value="Pantothenate synthetase"/>
    <property type="match status" value="1"/>
</dbReference>
<dbReference type="OrthoDB" id="9773087at2"/>
<dbReference type="PANTHER" id="PTHR21299">
    <property type="entry name" value="CYTIDYLATE KINASE/PANTOATE-BETA-ALANINE LIGASE"/>
    <property type="match status" value="1"/>
</dbReference>
<feature type="binding site" evidence="8">
    <location>
        <begin position="30"/>
        <end position="37"/>
    </location>
    <ligand>
        <name>ATP</name>
        <dbReference type="ChEBI" id="CHEBI:30616"/>
    </ligand>
</feature>
<feature type="active site" description="Proton donor" evidence="8">
    <location>
        <position position="37"/>
    </location>
</feature>
<dbReference type="NCBIfam" id="TIGR00125">
    <property type="entry name" value="cyt_tran_rel"/>
    <property type="match status" value="1"/>
</dbReference>
<keyword evidence="10" id="KW-1185">Reference proteome</keyword>
<dbReference type="Gene3D" id="3.30.1300.10">
    <property type="entry name" value="Pantoate-beta-alanine ligase, C-terminal domain"/>
    <property type="match status" value="1"/>
</dbReference>
<evidence type="ECO:0000256" key="5">
    <source>
        <dbReference type="ARBA" id="ARBA00022741"/>
    </source>
</evidence>
<feature type="binding site" evidence="8">
    <location>
        <position position="61"/>
    </location>
    <ligand>
        <name>(R)-pantoate</name>
        <dbReference type="ChEBI" id="CHEBI:15980"/>
    </ligand>
</feature>
<dbReference type="HAMAP" id="MF_00158">
    <property type="entry name" value="PanC"/>
    <property type="match status" value="1"/>
</dbReference>
<proteinExistence type="inferred from homology"/>
<dbReference type="NCBIfam" id="TIGR00018">
    <property type="entry name" value="panC"/>
    <property type="match status" value="1"/>
</dbReference>
<dbReference type="Proteomes" id="UP000291106">
    <property type="component" value="Chromosome"/>
</dbReference>
<feature type="binding site" evidence="8">
    <location>
        <position position="155"/>
    </location>
    <ligand>
        <name>(R)-pantoate</name>
        <dbReference type="ChEBI" id="CHEBI:15980"/>
    </ligand>
</feature>
<comment type="miscellaneous">
    <text evidence="8">The reaction proceeds by a bi uni uni bi ping pong mechanism.</text>
</comment>
<dbReference type="InterPro" id="IPR042176">
    <property type="entry name" value="Pantoate_ligase_C"/>
</dbReference>
<feature type="binding site" evidence="8">
    <location>
        <begin position="186"/>
        <end position="189"/>
    </location>
    <ligand>
        <name>ATP</name>
        <dbReference type="ChEBI" id="CHEBI:30616"/>
    </ligand>
</feature>
<protein>
    <recommendedName>
        <fullName evidence="8">Pantothenate synthetase</fullName>
        <shortName evidence="8">PS</shortName>
        <ecNumber evidence="8">6.3.2.1</ecNumber>
    </recommendedName>
    <alternativeName>
        <fullName evidence="8">Pantoate--beta-alanine ligase</fullName>
    </alternativeName>
    <alternativeName>
        <fullName evidence="8">Pantoate-activating enzyme</fullName>
    </alternativeName>
</protein>
<evidence type="ECO:0000256" key="4">
    <source>
        <dbReference type="ARBA" id="ARBA00022655"/>
    </source>
</evidence>